<sequence length="525" mass="56674">MHFREWNWKFSAKAESRLRSRRITCPRGRGLGGTSSINGMVYVRGHARDYDAWEAAGAAGWSWCDVAAYFKRMENYNGPEDFTDLRGRDGPLHVKVGDNALETPLFDEFIKAGSAVGYGDLGDGDYNGVRQEGLGLMPATIFHSGPREGERCSTAAAYLELARAKYDDEIAVATRALAAKVLLDDEDRAVGVRCVDGREFLGGEVVVCAGAIGSPHLLQVSGIGGPEPRIHSPGVGENLQDHLEFYLQFACDSSSLAPYLAWHRKLAIGARWMLAGTGLGATNHFEAGGFLRSRAGVEYPDVQLHFLPVAISYDGVTVPRTPTGHSFQLHVGCNRSPSRGHVKALSNDITHPPDIDFNYMSTDDDWRSFRRALRLSREIVARMDVPGVLEVSPAVDDDAQIDAYLAEHLESAYHPCGTCKMGAPDDDAAVCDPDGSVRGAKNLRVVDASLFPTIPNGNLNAPTIMVAEKLSDTILGNTPPPVPLAALQNPHGWIDPTWQSRQRVAASTSASAGEPSSSSSSSSSR</sequence>
<keyword evidence="3 6" id="KW-0285">Flavoprotein</keyword>
<dbReference type="PANTHER" id="PTHR11552:SF147">
    <property type="entry name" value="CHOLINE DEHYDROGENASE, MITOCHONDRIAL"/>
    <property type="match status" value="1"/>
</dbReference>
<dbReference type="GO" id="GO:0016614">
    <property type="term" value="F:oxidoreductase activity, acting on CH-OH group of donors"/>
    <property type="evidence" value="ECO:0007669"/>
    <property type="project" value="InterPro"/>
</dbReference>
<keyword evidence="4 5" id="KW-0274">FAD</keyword>
<dbReference type="SUPFAM" id="SSF54373">
    <property type="entry name" value="FAD-linked reductases, C-terminal domain"/>
    <property type="match status" value="1"/>
</dbReference>
<dbReference type="PROSITE" id="PS00623">
    <property type="entry name" value="GMC_OXRED_1"/>
    <property type="match status" value="1"/>
</dbReference>
<gene>
    <name evidence="10" type="ORF">CTAYLR_006690</name>
</gene>
<protein>
    <recommendedName>
        <fullName evidence="8 9">Glucose-methanol-choline oxidoreductase N-terminal domain-containing protein</fullName>
    </recommendedName>
</protein>
<feature type="domain" description="Glucose-methanol-choline oxidoreductase N-terminal" evidence="8">
    <location>
        <begin position="28"/>
        <end position="51"/>
    </location>
</feature>
<name>A0AAD7UDS7_9STRA</name>
<dbReference type="PIRSF" id="PIRSF000137">
    <property type="entry name" value="Alcohol_oxidase"/>
    <property type="match status" value="1"/>
</dbReference>
<dbReference type="InterPro" id="IPR007867">
    <property type="entry name" value="GMC_OxRtase_C"/>
</dbReference>
<evidence type="ECO:0000256" key="7">
    <source>
        <dbReference type="SAM" id="MobiDB-lite"/>
    </source>
</evidence>
<comment type="cofactor">
    <cofactor evidence="1 5">
        <name>FAD</name>
        <dbReference type="ChEBI" id="CHEBI:57692"/>
    </cofactor>
</comment>
<feature type="domain" description="Glucose-methanol-choline oxidoreductase N-terminal" evidence="9">
    <location>
        <begin position="210"/>
        <end position="224"/>
    </location>
</feature>
<feature type="compositionally biased region" description="Low complexity" evidence="7">
    <location>
        <begin position="505"/>
        <end position="525"/>
    </location>
</feature>
<evidence type="ECO:0000256" key="4">
    <source>
        <dbReference type="ARBA" id="ARBA00022827"/>
    </source>
</evidence>
<evidence type="ECO:0000313" key="11">
    <source>
        <dbReference type="Proteomes" id="UP001230188"/>
    </source>
</evidence>
<dbReference type="Gene3D" id="3.30.560.10">
    <property type="entry name" value="Glucose Oxidase, domain 3"/>
    <property type="match status" value="1"/>
</dbReference>
<dbReference type="InterPro" id="IPR012132">
    <property type="entry name" value="GMC_OxRdtase"/>
</dbReference>
<comment type="caution">
    <text evidence="10">The sequence shown here is derived from an EMBL/GenBank/DDBJ whole genome shotgun (WGS) entry which is preliminary data.</text>
</comment>
<comment type="similarity">
    <text evidence="2 6">Belongs to the GMC oxidoreductase family.</text>
</comment>
<feature type="binding site" evidence="5">
    <location>
        <position position="34"/>
    </location>
    <ligand>
        <name>FAD</name>
        <dbReference type="ChEBI" id="CHEBI:57692"/>
    </ligand>
</feature>
<feature type="binding site" evidence="5">
    <location>
        <begin position="38"/>
        <end position="41"/>
    </location>
    <ligand>
        <name>FAD</name>
        <dbReference type="ChEBI" id="CHEBI:57692"/>
    </ligand>
</feature>
<dbReference type="SUPFAM" id="SSF51905">
    <property type="entry name" value="FAD/NAD(P)-binding domain"/>
    <property type="match status" value="1"/>
</dbReference>
<accession>A0AAD7UDS7</accession>
<dbReference type="PANTHER" id="PTHR11552">
    <property type="entry name" value="GLUCOSE-METHANOL-CHOLINE GMC OXIDOREDUCTASE"/>
    <property type="match status" value="1"/>
</dbReference>
<evidence type="ECO:0000256" key="6">
    <source>
        <dbReference type="RuleBase" id="RU003968"/>
    </source>
</evidence>
<evidence type="ECO:0000259" key="8">
    <source>
        <dbReference type="PROSITE" id="PS00623"/>
    </source>
</evidence>
<dbReference type="GO" id="GO:0050660">
    <property type="term" value="F:flavin adenine dinucleotide binding"/>
    <property type="evidence" value="ECO:0007669"/>
    <property type="project" value="InterPro"/>
</dbReference>
<organism evidence="10 11">
    <name type="scientific">Chrysophaeum taylorii</name>
    <dbReference type="NCBI Taxonomy" id="2483200"/>
    <lineage>
        <taxon>Eukaryota</taxon>
        <taxon>Sar</taxon>
        <taxon>Stramenopiles</taxon>
        <taxon>Ochrophyta</taxon>
        <taxon>Pelagophyceae</taxon>
        <taxon>Pelagomonadales</taxon>
        <taxon>Pelagomonadaceae</taxon>
        <taxon>Chrysophaeum</taxon>
    </lineage>
</organism>
<dbReference type="InterPro" id="IPR000172">
    <property type="entry name" value="GMC_OxRdtase_N"/>
</dbReference>
<evidence type="ECO:0000256" key="3">
    <source>
        <dbReference type="ARBA" id="ARBA00022630"/>
    </source>
</evidence>
<evidence type="ECO:0000256" key="2">
    <source>
        <dbReference type="ARBA" id="ARBA00010790"/>
    </source>
</evidence>
<dbReference type="PROSITE" id="PS00624">
    <property type="entry name" value="GMC_OXRED_2"/>
    <property type="match status" value="1"/>
</dbReference>
<dbReference type="Pfam" id="PF00732">
    <property type="entry name" value="GMC_oxred_N"/>
    <property type="match status" value="1"/>
</dbReference>
<dbReference type="Gene3D" id="3.50.50.60">
    <property type="entry name" value="FAD/NAD(P)-binding domain"/>
    <property type="match status" value="1"/>
</dbReference>
<keyword evidence="11" id="KW-1185">Reference proteome</keyword>
<dbReference type="AlphaFoldDB" id="A0AAD7UDS7"/>
<evidence type="ECO:0000313" key="10">
    <source>
        <dbReference type="EMBL" id="KAJ8603101.1"/>
    </source>
</evidence>
<evidence type="ECO:0000259" key="9">
    <source>
        <dbReference type="PROSITE" id="PS00624"/>
    </source>
</evidence>
<dbReference type="EMBL" id="JAQMWT010000361">
    <property type="protein sequence ID" value="KAJ8603101.1"/>
    <property type="molecule type" value="Genomic_DNA"/>
</dbReference>
<reference evidence="10" key="1">
    <citation type="submission" date="2023-01" db="EMBL/GenBank/DDBJ databases">
        <title>Metagenome sequencing of chrysophaentin producing Chrysophaeum taylorii.</title>
        <authorList>
            <person name="Davison J."/>
            <person name="Bewley C."/>
        </authorList>
    </citation>
    <scope>NUCLEOTIDE SEQUENCE</scope>
    <source>
        <strain evidence="10">NIES-1699</strain>
    </source>
</reference>
<dbReference type="Pfam" id="PF05199">
    <property type="entry name" value="GMC_oxred_C"/>
    <property type="match status" value="1"/>
</dbReference>
<dbReference type="Proteomes" id="UP001230188">
    <property type="component" value="Unassembled WGS sequence"/>
</dbReference>
<dbReference type="InterPro" id="IPR036188">
    <property type="entry name" value="FAD/NAD-bd_sf"/>
</dbReference>
<evidence type="ECO:0000256" key="5">
    <source>
        <dbReference type="PIRSR" id="PIRSR000137-2"/>
    </source>
</evidence>
<feature type="region of interest" description="Disordered" evidence="7">
    <location>
        <begin position="493"/>
        <end position="525"/>
    </location>
</feature>
<evidence type="ECO:0000256" key="1">
    <source>
        <dbReference type="ARBA" id="ARBA00001974"/>
    </source>
</evidence>
<proteinExistence type="inferred from homology"/>